<dbReference type="InterPro" id="IPR052161">
    <property type="entry name" value="Mycobact_Acyl-CoA_DH"/>
</dbReference>
<feature type="domain" description="Acyl-CoA dehydrogenase/oxidase C-terminal" evidence="7">
    <location>
        <begin position="230"/>
        <end position="386"/>
    </location>
</feature>
<dbReference type="Gene3D" id="1.20.140.10">
    <property type="entry name" value="Butyryl-CoA Dehydrogenase, subunit A, domain 3"/>
    <property type="match status" value="1"/>
</dbReference>
<sequence length="390" mass="43320">MDITVSPEDHEFRDEVRTWLRANVPREPQPIEPRPMREFDLAWQRTQYEGGWAGIAWPSEYGGRGMTLTQQLIWHEEYALADGPDVGVNFVGLNHGGPTLISRGNEEQKTFHLPRILRGEAVWCQGFSEPGAGSDLAALQTRAEIDGDELVVNGHKIWTSYADAADYQELLVRTDSTGSKHQGITWVINDMSNPGVDVRPIRTPARDAHFAEVFYDDVRIPVRNIVGEIGDGWSVAMSTLGFERGTAFMAHQVALHKEVERLIDLARETTGPDGKRPALADDEFARRIADIRAEVAALRAMTLAVVSRSARTATPGPEGSVVKLYFAEVSQRLHRLVMDILGPAGLRFTHRYREGGWTGEYLYGLANSIGGGTSEIQRNIIGERLLGLPR</sequence>
<dbReference type="Gene3D" id="2.40.110.10">
    <property type="entry name" value="Butyryl-CoA Dehydrogenase, subunit A, domain 2"/>
    <property type="match status" value="1"/>
</dbReference>
<evidence type="ECO:0000313" key="11">
    <source>
        <dbReference type="Proteomes" id="UP001299283"/>
    </source>
</evidence>
<gene>
    <name evidence="10" type="ORF">K5L39_16055</name>
</gene>
<proteinExistence type="inferred from homology"/>
<evidence type="ECO:0000259" key="8">
    <source>
        <dbReference type="Pfam" id="PF02770"/>
    </source>
</evidence>
<dbReference type="SUPFAM" id="SSF47203">
    <property type="entry name" value="Acyl-CoA dehydrogenase C-terminal domain-like"/>
    <property type="match status" value="1"/>
</dbReference>
<dbReference type="InterPro" id="IPR009075">
    <property type="entry name" value="AcylCo_DH/oxidase_C"/>
</dbReference>
<comment type="caution">
    <text evidence="10">The sequence shown here is derived from an EMBL/GenBank/DDBJ whole genome shotgun (WGS) entry which is preliminary data.</text>
</comment>
<dbReference type="PANTHER" id="PTHR43292:SF3">
    <property type="entry name" value="ACYL-COA DEHYDROGENASE FADE29"/>
    <property type="match status" value="1"/>
</dbReference>
<organism evidence="10 11">
    <name type="scientific">[Mycobacterium] vasticus</name>
    <dbReference type="NCBI Taxonomy" id="2875777"/>
    <lineage>
        <taxon>Bacteria</taxon>
        <taxon>Bacillati</taxon>
        <taxon>Actinomycetota</taxon>
        <taxon>Actinomycetes</taxon>
        <taxon>Mycobacteriales</taxon>
        <taxon>Mycobacteriaceae</taxon>
        <taxon>Mycolicibacter</taxon>
    </lineage>
</organism>
<dbReference type="InterPro" id="IPR006091">
    <property type="entry name" value="Acyl-CoA_Oxase/DH_mid-dom"/>
</dbReference>
<keyword evidence="5 6" id="KW-0560">Oxidoreductase</keyword>
<dbReference type="PANTHER" id="PTHR43292">
    <property type="entry name" value="ACYL-COA DEHYDROGENASE"/>
    <property type="match status" value="1"/>
</dbReference>
<dbReference type="InterPro" id="IPR046373">
    <property type="entry name" value="Acyl-CoA_Oxase/DH_mid-dom_sf"/>
</dbReference>
<dbReference type="Pfam" id="PF02771">
    <property type="entry name" value="Acyl-CoA_dh_N"/>
    <property type="match status" value="1"/>
</dbReference>
<feature type="domain" description="Acyl-CoA dehydrogenase/oxidase N-terminal" evidence="9">
    <location>
        <begin position="6"/>
        <end position="120"/>
    </location>
</feature>
<name>A0ABU5Z0N6_9MYCO</name>
<comment type="cofactor">
    <cofactor evidence="1 6">
        <name>FAD</name>
        <dbReference type="ChEBI" id="CHEBI:57692"/>
    </cofactor>
</comment>
<dbReference type="RefSeq" id="WP_329779615.1">
    <property type="nucleotide sequence ID" value="NZ_JAYJJQ010000016.1"/>
</dbReference>
<feature type="domain" description="Acyl-CoA oxidase/dehydrogenase middle" evidence="8">
    <location>
        <begin position="124"/>
        <end position="218"/>
    </location>
</feature>
<dbReference type="EMBL" id="JAYJJQ010000016">
    <property type="protein sequence ID" value="MEB3070700.1"/>
    <property type="molecule type" value="Genomic_DNA"/>
</dbReference>
<comment type="similarity">
    <text evidence="2 6">Belongs to the acyl-CoA dehydrogenase family.</text>
</comment>
<dbReference type="Gene3D" id="1.10.540.10">
    <property type="entry name" value="Acyl-CoA dehydrogenase/oxidase, N-terminal domain"/>
    <property type="match status" value="1"/>
</dbReference>
<protein>
    <submittedName>
        <fullName evidence="10">Acyl-CoA dehydrogenase family protein</fullName>
    </submittedName>
</protein>
<keyword evidence="11" id="KW-1185">Reference proteome</keyword>
<evidence type="ECO:0000313" key="10">
    <source>
        <dbReference type="EMBL" id="MEB3070700.1"/>
    </source>
</evidence>
<evidence type="ECO:0000256" key="3">
    <source>
        <dbReference type="ARBA" id="ARBA00022630"/>
    </source>
</evidence>
<dbReference type="InterPro" id="IPR037069">
    <property type="entry name" value="AcylCoA_DH/ox_N_sf"/>
</dbReference>
<dbReference type="InterPro" id="IPR013786">
    <property type="entry name" value="AcylCoA_DH/ox_N"/>
</dbReference>
<dbReference type="InterPro" id="IPR009100">
    <property type="entry name" value="AcylCoA_DH/oxidase_NM_dom_sf"/>
</dbReference>
<evidence type="ECO:0000256" key="6">
    <source>
        <dbReference type="RuleBase" id="RU362125"/>
    </source>
</evidence>
<evidence type="ECO:0000256" key="1">
    <source>
        <dbReference type="ARBA" id="ARBA00001974"/>
    </source>
</evidence>
<keyword evidence="4 6" id="KW-0274">FAD</keyword>
<evidence type="ECO:0000256" key="5">
    <source>
        <dbReference type="ARBA" id="ARBA00023002"/>
    </source>
</evidence>
<dbReference type="InterPro" id="IPR036250">
    <property type="entry name" value="AcylCo_DH-like_C"/>
</dbReference>
<evidence type="ECO:0000256" key="2">
    <source>
        <dbReference type="ARBA" id="ARBA00009347"/>
    </source>
</evidence>
<evidence type="ECO:0000256" key="4">
    <source>
        <dbReference type="ARBA" id="ARBA00022827"/>
    </source>
</evidence>
<accession>A0ABU5Z0N6</accession>
<dbReference type="Proteomes" id="UP001299283">
    <property type="component" value="Unassembled WGS sequence"/>
</dbReference>
<dbReference type="Pfam" id="PF02770">
    <property type="entry name" value="Acyl-CoA_dh_M"/>
    <property type="match status" value="1"/>
</dbReference>
<dbReference type="Pfam" id="PF00441">
    <property type="entry name" value="Acyl-CoA_dh_1"/>
    <property type="match status" value="1"/>
</dbReference>
<reference evidence="10 11" key="1">
    <citation type="submission" date="2023-12" db="EMBL/GenBank/DDBJ databases">
        <title>Description of new species of Mycobacterium terrae complex isolated from sewage at the Sao Paulo Zoological Park Foundation in Brazil.</title>
        <authorList>
            <person name="Romagnoli C.L."/>
            <person name="Conceicao E.C."/>
            <person name="Machado E."/>
            <person name="Barreto L.B.P.F."/>
            <person name="Sharma A."/>
            <person name="Silva N.M."/>
            <person name="Marques L.E."/>
            <person name="Juliana M.A."/>
            <person name="Lourenco M.C.S."/>
            <person name="Digiampietri L.A."/>
            <person name="Suffys P.N."/>
            <person name="Viana-Niero C."/>
        </authorList>
    </citation>
    <scope>NUCLEOTIDE SEQUENCE [LARGE SCALE GENOMIC DNA]</scope>
    <source>
        <strain evidence="10 11">MYC017</strain>
    </source>
</reference>
<evidence type="ECO:0000259" key="7">
    <source>
        <dbReference type="Pfam" id="PF00441"/>
    </source>
</evidence>
<keyword evidence="3 6" id="KW-0285">Flavoprotein</keyword>
<dbReference type="SUPFAM" id="SSF56645">
    <property type="entry name" value="Acyl-CoA dehydrogenase NM domain-like"/>
    <property type="match status" value="1"/>
</dbReference>
<evidence type="ECO:0000259" key="9">
    <source>
        <dbReference type="Pfam" id="PF02771"/>
    </source>
</evidence>